<keyword evidence="4 7" id="KW-1133">Transmembrane helix</keyword>
<feature type="transmembrane region" description="Helical" evidence="7">
    <location>
        <begin position="100"/>
        <end position="123"/>
    </location>
</feature>
<dbReference type="GO" id="GO:0005886">
    <property type="term" value="C:plasma membrane"/>
    <property type="evidence" value="ECO:0007669"/>
    <property type="project" value="UniProtKB-SubCell"/>
</dbReference>
<evidence type="ECO:0000313" key="9">
    <source>
        <dbReference type="Proteomes" id="UP000325255"/>
    </source>
</evidence>
<dbReference type="NCBIfam" id="TIGR03476">
    <property type="entry name" value="HpnL"/>
    <property type="match status" value="1"/>
</dbReference>
<proteinExistence type="predicted"/>
<keyword evidence="5 7" id="KW-0472">Membrane</keyword>
<protein>
    <recommendedName>
        <fullName evidence="10">Flippase-like domain-containing protein</fullName>
    </recommendedName>
</protein>
<dbReference type="OrthoDB" id="7348988at2"/>
<evidence type="ECO:0000313" key="8">
    <source>
        <dbReference type="EMBL" id="KAA5608093.1"/>
    </source>
</evidence>
<keyword evidence="2" id="KW-1003">Cell membrane</keyword>
<dbReference type="EMBL" id="VWPK01000107">
    <property type="protein sequence ID" value="KAA5608093.1"/>
    <property type="molecule type" value="Genomic_DNA"/>
</dbReference>
<keyword evidence="3 7" id="KW-0812">Transmembrane</keyword>
<evidence type="ECO:0000256" key="7">
    <source>
        <dbReference type="SAM" id="Phobius"/>
    </source>
</evidence>
<accession>A0A5M6IIK1</accession>
<comment type="caution">
    <text evidence="8">The sequence shown here is derived from an EMBL/GenBank/DDBJ whole genome shotgun (WGS) entry which is preliminary data.</text>
</comment>
<evidence type="ECO:0008006" key="10">
    <source>
        <dbReference type="Google" id="ProtNLM"/>
    </source>
</evidence>
<feature type="transmembrane region" description="Helical" evidence="7">
    <location>
        <begin position="208"/>
        <end position="229"/>
    </location>
</feature>
<dbReference type="Proteomes" id="UP000325255">
    <property type="component" value="Unassembled WGS sequence"/>
</dbReference>
<comment type="subcellular location">
    <subcellularLocation>
        <location evidence="1">Cell membrane</location>
        <topology evidence="1">Multi-pass membrane protein</topology>
    </subcellularLocation>
</comment>
<evidence type="ECO:0000256" key="5">
    <source>
        <dbReference type="ARBA" id="ARBA00023136"/>
    </source>
</evidence>
<evidence type="ECO:0000256" key="6">
    <source>
        <dbReference type="SAM" id="MobiDB-lite"/>
    </source>
</evidence>
<feature type="transmembrane region" description="Helical" evidence="7">
    <location>
        <begin position="273"/>
        <end position="296"/>
    </location>
</feature>
<evidence type="ECO:0000256" key="2">
    <source>
        <dbReference type="ARBA" id="ARBA00022475"/>
    </source>
</evidence>
<evidence type="ECO:0000256" key="1">
    <source>
        <dbReference type="ARBA" id="ARBA00004651"/>
    </source>
</evidence>
<feature type="transmembrane region" description="Helical" evidence="7">
    <location>
        <begin position="69"/>
        <end position="88"/>
    </location>
</feature>
<name>A0A5M6IIK1_9PROT</name>
<feature type="transmembrane region" description="Helical" evidence="7">
    <location>
        <begin position="143"/>
        <end position="164"/>
    </location>
</feature>
<sequence length="391" mass="42116">MTSGWNCPRGKRFPDRIFPPPPLQAPRHVPRPRPDRDHPPATPALDTGPVRWRVGRACPSPYSTVPFSLIAIILGGGAIIGFIAWFGAQTIGAEVIAAGWAVPITAALLCLQLWLSAIAWRLSVGVQTVRMAHWFRIRWIREAVNSLLPVAQLGGNIVGIRLLVHRGVSGPQAGAGTTLDLTIEAGTQVLFTLAGFALLAAIDPDESWMPWVQGGLITGALGIGGFIIAQRAGLMRLVERSAGLLKRLFPNLPLELVRGLHGELMRLQRDRVAVAKAVALHLLAWTLGSLEVWLALHAMGIDVSWEQAFVIESLGQAARSAGFAVPGALGVQEAGFILVCGLFDITPDTAIALSMVKRARELAVGLPGLVAWQWAEGKRILRRRRAAMDDL</sequence>
<dbReference type="AlphaFoldDB" id="A0A5M6IIK1"/>
<dbReference type="PANTHER" id="PTHR39087">
    <property type="entry name" value="UPF0104 MEMBRANE PROTEIN MJ1595"/>
    <property type="match status" value="1"/>
</dbReference>
<dbReference type="PANTHER" id="PTHR39087:SF2">
    <property type="entry name" value="UPF0104 MEMBRANE PROTEIN MJ1595"/>
    <property type="match status" value="1"/>
</dbReference>
<evidence type="ECO:0000256" key="4">
    <source>
        <dbReference type="ARBA" id="ARBA00022989"/>
    </source>
</evidence>
<dbReference type="Pfam" id="PF03706">
    <property type="entry name" value="LPG_synthase_TM"/>
    <property type="match status" value="1"/>
</dbReference>
<organism evidence="8 9">
    <name type="scientific">Rhodovastum atsumiense</name>
    <dbReference type="NCBI Taxonomy" id="504468"/>
    <lineage>
        <taxon>Bacteria</taxon>
        <taxon>Pseudomonadati</taxon>
        <taxon>Pseudomonadota</taxon>
        <taxon>Alphaproteobacteria</taxon>
        <taxon>Acetobacterales</taxon>
        <taxon>Acetobacteraceae</taxon>
        <taxon>Rhodovastum</taxon>
    </lineage>
</organism>
<evidence type="ECO:0000256" key="3">
    <source>
        <dbReference type="ARBA" id="ARBA00022692"/>
    </source>
</evidence>
<gene>
    <name evidence="8" type="ORF">F1189_30715</name>
</gene>
<reference evidence="8 9" key="1">
    <citation type="submission" date="2019-09" db="EMBL/GenBank/DDBJ databases">
        <title>Genome sequence of Rhodovastum atsumiense, a diverse member of the Acetobacteraceae family of non-sulfur purple photosynthetic bacteria.</title>
        <authorList>
            <person name="Meyer T."/>
            <person name="Kyndt J."/>
        </authorList>
    </citation>
    <scope>NUCLEOTIDE SEQUENCE [LARGE SCALE GENOMIC DNA]</scope>
    <source>
        <strain evidence="8 9">DSM 21279</strain>
    </source>
</reference>
<dbReference type="InterPro" id="IPR022791">
    <property type="entry name" value="L-PG_synthase/AglD"/>
</dbReference>
<keyword evidence="9" id="KW-1185">Reference proteome</keyword>
<feature type="region of interest" description="Disordered" evidence="6">
    <location>
        <begin position="1"/>
        <end position="48"/>
    </location>
</feature>